<evidence type="ECO:0008006" key="4">
    <source>
        <dbReference type="Google" id="ProtNLM"/>
    </source>
</evidence>
<evidence type="ECO:0000313" key="3">
    <source>
        <dbReference type="Proteomes" id="UP001479436"/>
    </source>
</evidence>
<organism evidence="2 3">
    <name type="scientific">Basidiobolus ranarum</name>
    <dbReference type="NCBI Taxonomy" id="34480"/>
    <lineage>
        <taxon>Eukaryota</taxon>
        <taxon>Fungi</taxon>
        <taxon>Fungi incertae sedis</taxon>
        <taxon>Zoopagomycota</taxon>
        <taxon>Entomophthoromycotina</taxon>
        <taxon>Basidiobolomycetes</taxon>
        <taxon>Basidiobolales</taxon>
        <taxon>Basidiobolaceae</taxon>
        <taxon>Basidiobolus</taxon>
    </lineage>
</organism>
<proteinExistence type="predicted"/>
<keyword evidence="1" id="KW-0812">Transmembrane</keyword>
<keyword evidence="1" id="KW-1133">Transmembrane helix</keyword>
<accession>A0ABR2VZM9</accession>
<evidence type="ECO:0000256" key="1">
    <source>
        <dbReference type="SAM" id="Phobius"/>
    </source>
</evidence>
<dbReference type="InterPro" id="IPR039960">
    <property type="entry name" value="MCP1"/>
</dbReference>
<gene>
    <name evidence="2" type="ORF">K7432_007779</name>
</gene>
<dbReference type="PANTHER" id="PTHR38409:SF1">
    <property type="entry name" value="MITOCHONDRIAL ADAPTER PROTEIN MCP1"/>
    <property type="match status" value="1"/>
</dbReference>
<evidence type="ECO:0000313" key="2">
    <source>
        <dbReference type="EMBL" id="KAK9711519.1"/>
    </source>
</evidence>
<protein>
    <recommendedName>
        <fullName evidence="4">Succinate dehydrogenase subunit 3</fullName>
    </recommendedName>
</protein>
<dbReference type="PANTHER" id="PTHR38409">
    <property type="entry name" value="MDM10-COMPLEMENTING PROTEIN 1"/>
    <property type="match status" value="1"/>
</dbReference>
<feature type="transmembrane region" description="Helical" evidence="1">
    <location>
        <begin position="53"/>
        <end position="72"/>
    </location>
</feature>
<feature type="transmembrane region" description="Helical" evidence="1">
    <location>
        <begin position="12"/>
        <end position="33"/>
    </location>
</feature>
<dbReference type="EMBL" id="JASJQH010007276">
    <property type="protein sequence ID" value="KAK9711519.1"/>
    <property type="molecule type" value="Genomic_DNA"/>
</dbReference>
<dbReference type="InterPro" id="IPR034804">
    <property type="entry name" value="SQR/QFR_C/D"/>
</dbReference>
<name>A0ABR2VZM9_9FUNG</name>
<keyword evidence="3" id="KW-1185">Reference proteome</keyword>
<dbReference type="SUPFAM" id="SSF81343">
    <property type="entry name" value="Fumarate reductase respiratory complex transmembrane subunits"/>
    <property type="match status" value="1"/>
</dbReference>
<reference evidence="2 3" key="1">
    <citation type="submission" date="2023-04" db="EMBL/GenBank/DDBJ databases">
        <title>Genome of Basidiobolus ranarum AG-B5.</title>
        <authorList>
            <person name="Stajich J.E."/>
            <person name="Carter-House D."/>
            <person name="Gryganskyi A."/>
        </authorList>
    </citation>
    <scope>NUCLEOTIDE SEQUENCE [LARGE SCALE GENOMIC DNA]</scope>
    <source>
        <strain evidence="2 3">AG-B5</strain>
    </source>
</reference>
<dbReference type="Proteomes" id="UP001479436">
    <property type="component" value="Unassembled WGS sequence"/>
</dbReference>
<keyword evidence="1" id="KW-0472">Membrane</keyword>
<sequence>MAISLLKLQAGSGLVFSTFLAVHLGGHFATHWGVKYSNAAIALFRHYYRKYTVIEFGLLGGSLIVHVVSGLLQIQDQQRRRSQALKRKNEKQTPVPTKKSQSIVERICNIKVLDIQRWVGRYLIVVTVIHTTATRLLPYLVQGPTGDGVDITYASMSLS</sequence>
<comment type="caution">
    <text evidence="2">The sequence shown here is derived from an EMBL/GenBank/DDBJ whole genome shotgun (WGS) entry which is preliminary data.</text>
</comment>